<dbReference type="EMBL" id="ON529850">
    <property type="protein sequence ID" value="UTC28065.1"/>
    <property type="molecule type" value="Genomic_DNA"/>
</dbReference>
<organism evidence="1 2">
    <name type="scientific">Brevundimonas phage vB_BpoS-Gurke</name>
    <dbReference type="NCBI Taxonomy" id="2948599"/>
    <lineage>
        <taxon>Viruses</taxon>
        <taxon>Duplodnaviria</taxon>
        <taxon>Heunggongvirae</taxon>
        <taxon>Uroviricota</taxon>
        <taxon>Caudoviricetes</taxon>
        <taxon>Jeanschmidtviridae</taxon>
        <taxon>Kikimoravirus</taxon>
        <taxon>Kikimoravirus gurke</taxon>
    </lineage>
</organism>
<proteinExistence type="predicted"/>
<evidence type="ECO:0000313" key="1">
    <source>
        <dbReference type="EMBL" id="UTC28065.1"/>
    </source>
</evidence>
<sequence>MNDRRQLHHKTPCRECPWRKDSLQGYLGGHTPEWYADVVQDNQVPSCHLRDHGPDDPQTAYCVGALHTAANGCIMPHDATERAARNQVGRNDECFGHPSLFYTYHSFGQVYVSRLIRLFNTLSKVPDDAA</sequence>
<accession>A0A9E7N2W5</accession>
<name>A0A9E7N2W5_9CAUD</name>
<protein>
    <submittedName>
        <fullName evidence="1">Uncharacterized protein</fullName>
    </submittedName>
</protein>
<reference evidence="1" key="1">
    <citation type="submission" date="2022-04" db="EMBL/GenBank/DDBJ databases">
        <authorList>
            <person name="Friedrich I."/>
            <person name="Schneider D."/>
            <person name="Poehlein A."/>
            <person name="Hertel R."/>
            <person name="Daniel R."/>
        </authorList>
    </citation>
    <scope>NUCLEOTIDE SEQUENCE</scope>
</reference>
<evidence type="ECO:0000313" key="2">
    <source>
        <dbReference type="Proteomes" id="UP001055634"/>
    </source>
</evidence>
<dbReference type="Proteomes" id="UP001055634">
    <property type="component" value="Segment"/>
</dbReference>
<gene>
    <name evidence="1" type="ORF">GURKE_00330</name>
</gene>
<keyword evidence="2" id="KW-1185">Reference proteome</keyword>